<dbReference type="AlphaFoldDB" id="J3LI89"/>
<name>J3LI89_ORYBR</name>
<organism evidence="1">
    <name type="scientific">Oryza brachyantha</name>
    <name type="common">malo sina</name>
    <dbReference type="NCBI Taxonomy" id="4533"/>
    <lineage>
        <taxon>Eukaryota</taxon>
        <taxon>Viridiplantae</taxon>
        <taxon>Streptophyta</taxon>
        <taxon>Embryophyta</taxon>
        <taxon>Tracheophyta</taxon>
        <taxon>Spermatophyta</taxon>
        <taxon>Magnoliopsida</taxon>
        <taxon>Liliopsida</taxon>
        <taxon>Poales</taxon>
        <taxon>Poaceae</taxon>
        <taxon>BOP clade</taxon>
        <taxon>Oryzoideae</taxon>
        <taxon>Oryzeae</taxon>
        <taxon>Oryzinae</taxon>
        <taxon>Oryza</taxon>
    </lineage>
</organism>
<reference evidence="1" key="1">
    <citation type="submission" date="2013-04" db="UniProtKB">
        <authorList>
            <consortium name="EnsemblPlants"/>
        </authorList>
    </citation>
    <scope>IDENTIFICATION</scope>
</reference>
<evidence type="ECO:0000313" key="2">
    <source>
        <dbReference type="Proteomes" id="UP000006038"/>
    </source>
</evidence>
<dbReference type="Proteomes" id="UP000006038">
    <property type="component" value="Unassembled WGS sequence"/>
</dbReference>
<evidence type="ECO:0000313" key="1">
    <source>
        <dbReference type="EnsemblPlants" id="OB02G43560.1"/>
    </source>
</evidence>
<dbReference type="EnsemblPlants" id="OB02G43560.1">
    <property type="protein sequence ID" value="OB02G43560.1"/>
    <property type="gene ID" value="OB02G43560"/>
</dbReference>
<dbReference type="Gramene" id="OB02G43560.1">
    <property type="protein sequence ID" value="OB02G43560.1"/>
    <property type="gene ID" value="OB02G43560"/>
</dbReference>
<proteinExistence type="predicted"/>
<protein>
    <recommendedName>
        <fullName evidence="3">NPH3 domain-containing protein</fullName>
    </recommendedName>
</protein>
<dbReference type="HOGENOM" id="CLU_1273961_0_0_1"/>
<evidence type="ECO:0008006" key="3">
    <source>
        <dbReference type="Google" id="ProtNLM"/>
    </source>
</evidence>
<accession>J3LI89</accession>
<sequence>MFGCLHVHGSLHPCAQNWALSLAEEERSTRASLLNQARPVQARMQRRHTLVRELQGSSCPRSPSSPLRLHHRRRAVVSTIVTARAVGAQAPGRRRGRRRRQWPVARSANAARCQICREGREAVVVPAIDARKLLVEATAHAVQNERLPVRCVVQVLFSEHGSKLTRLAMDHWLLPLRPGTEPRMTLFSFFLFFSYQYVCTNEKHINICAIFTICSPV</sequence>
<keyword evidence="2" id="KW-1185">Reference proteome</keyword>